<protein>
    <submittedName>
        <fullName evidence="1">Uncharacterized protein</fullName>
    </submittedName>
</protein>
<name>A0ABR3S7V8_9PLEO</name>
<organism evidence="1 2">
    <name type="scientific">Paraconiothyrium brasiliense</name>
    <dbReference type="NCBI Taxonomy" id="300254"/>
    <lineage>
        <taxon>Eukaryota</taxon>
        <taxon>Fungi</taxon>
        <taxon>Dikarya</taxon>
        <taxon>Ascomycota</taxon>
        <taxon>Pezizomycotina</taxon>
        <taxon>Dothideomycetes</taxon>
        <taxon>Pleosporomycetidae</taxon>
        <taxon>Pleosporales</taxon>
        <taxon>Massarineae</taxon>
        <taxon>Didymosphaeriaceae</taxon>
        <taxon>Paraconiothyrium</taxon>
    </lineage>
</organism>
<sequence>MNLWRDALGGTSGPNTGFHLYFSPTFVNLQKQFCYAEGSYNPKTAQGSWNAQLYHKQDALVVSYRPVDENGNKPATSATLGYTPDDALLFWQPRQARHYMQIADKDDVARIAHELGHGEQYSMSEISLGFYMSTNALIVRYFTFTTSSLCQQESLANLTMYRAGDTVIEYRPENVAGYAEALAAAISDGVPEDEARNKLRDDVWFCQKYNFRGSAYVKGSDQPGIIQGDPDKGPLDFDFDSIMIYPSDAQTDTTACRNDIAHCPIVRRAGQDQNGNAKFEYMPAKYKPSVEDAKFIRKHYPWVET</sequence>
<evidence type="ECO:0000313" key="2">
    <source>
        <dbReference type="Proteomes" id="UP001521785"/>
    </source>
</evidence>
<reference evidence="1 2" key="1">
    <citation type="submission" date="2024-02" db="EMBL/GenBank/DDBJ databases">
        <title>De novo assembly and annotation of 12 fungi associated with fruit tree decline syndrome in Ontario, Canada.</title>
        <authorList>
            <person name="Sulman M."/>
            <person name="Ellouze W."/>
            <person name="Ilyukhin E."/>
        </authorList>
    </citation>
    <scope>NUCLEOTIDE SEQUENCE [LARGE SCALE GENOMIC DNA]</scope>
    <source>
        <strain evidence="1 2">M42-189</strain>
    </source>
</reference>
<proteinExistence type="predicted"/>
<accession>A0ABR3S7V8</accession>
<dbReference type="Proteomes" id="UP001521785">
    <property type="component" value="Unassembled WGS sequence"/>
</dbReference>
<dbReference type="EMBL" id="JAKJXO020000001">
    <property type="protein sequence ID" value="KAL1612389.1"/>
    <property type="molecule type" value="Genomic_DNA"/>
</dbReference>
<keyword evidence="2" id="KW-1185">Reference proteome</keyword>
<evidence type="ECO:0000313" key="1">
    <source>
        <dbReference type="EMBL" id="KAL1612389.1"/>
    </source>
</evidence>
<gene>
    <name evidence="1" type="ORF">SLS60_000615</name>
</gene>
<comment type="caution">
    <text evidence="1">The sequence shown here is derived from an EMBL/GenBank/DDBJ whole genome shotgun (WGS) entry which is preliminary data.</text>
</comment>